<name>A0ABY8CS28_9HYPH</name>
<proteinExistence type="predicted"/>
<reference evidence="1 2" key="1">
    <citation type="submission" date="2023-03" db="EMBL/GenBank/DDBJ databases">
        <authorList>
            <person name="Kaur S."/>
            <person name="Espinosa-Saiz D."/>
            <person name="Velazquez E."/>
            <person name="Menendez E."/>
            <person name="diCenzo G.C."/>
        </authorList>
    </citation>
    <scope>NUCLEOTIDE SEQUENCE [LARGE SCALE GENOMIC DNA]</scope>
    <source>
        <strain evidence="1 2">LMG 27395</strain>
    </source>
</reference>
<dbReference type="RefSeq" id="WP_280730968.1">
    <property type="nucleotide sequence ID" value="NZ_CP120367.1"/>
</dbReference>
<keyword evidence="2" id="KW-1185">Reference proteome</keyword>
<accession>A0ABY8CS28</accession>
<protein>
    <submittedName>
        <fullName evidence="1">Uncharacterized protein</fullName>
    </submittedName>
</protein>
<gene>
    <name evidence="1" type="ORF">PYH38_001678</name>
</gene>
<evidence type="ECO:0000313" key="2">
    <source>
        <dbReference type="Proteomes" id="UP001235547"/>
    </source>
</evidence>
<sequence>MDPVLFLDLDLLIMGSPDDFFEIGGLNDLIMARNLATPLERLGGTLLFRFPVGTGFLQAKFRADPHCISGSIAAGFLR</sequence>
<dbReference type="Proteomes" id="UP001235547">
    <property type="component" value="Chromosome 2"/>
</dbReference>
<organism evidence="1 2">
    <name type="scientific">Sinorhizobium numidicum</name>
    <dbReference type="NCBI Taxonomy" id="680248"/>
    <lineage>
        <taxon>Bacteria</taxon>
        <taxon>Pseudomonadati</taxon>
        <taxon>Pseudomonadota</taxon>
        <taxon>Alphaproteobacteria</taxon>
        <taxon>Hyphomicrobiales</taxon>
        <taxon>Rhizobiaceae</taxon>
        <taxon>Sinorhizobium/Ensifer group</taxon>
        <taxon>Sinorhizobium</taxon>
    </lineage>
</organism>
<dbReference type="EMBL" id="CP120370">
    <property type="protein sequence ID" value="WEX80267.1"/>
    <property type="molecule type" value="Genomic_DNA"/>
</dbReference>
<evidence type="ECO:0000313" key="1">
    <source>
        <dbReference type="EMBL" id="WEX80267.1"/>
    </source>
</evidence>